<evidence type="ECO:0000256" key="1">
    <source>
        <dbReference type="SAM" id="Coils"/>
    </source>
</evidence>
<feature type="domain" description="Transcription factor zinc-finger" evidence="2">
    <location>
        <begin position="51"/>
        <end position="90"/>
    </location>
</feature>
<dbReference type="InterPro" id="IPR027392">
    <property type="entry name" value="TF_Znf"/>
</dbReference>
<keyword evidence="1" id="KW-0175">Coiled coil</keyword>
<evidence type="ECO:0000259" key="2">
    <source>
        <dbReference type="Pfam" id="PF13453"/>
    </source>
</evidence>
<sequence>MELDMRKQGYNQEEEYFFKKNQELIEKMRKERDSHRAEEEALARKNTHWMKCPKCGSDLQEVEHLGIKIDRCSNCSGVFFDNGELEILLQAQEPKGFLSGFRKVFKK</sequence>
<dbReference type="Proteomes" id="UP000534783">
    <property type="component" value="Unassembled WGS sequence"/>
</dbReference>
<dbReference type="EMBL" id="VTOW01000002">
    <property type="protein sequence ID" value="NKE71781.1"/>
    <property type="molecule type" value="Genomic_DNA"/>
</dbReference>
<comment type="caution">
    <text evidence="3">The sequence shown here is derived from an EMBL/GenBank/DDBJ whole genome shotgun (WGS) entry which is preliminary data.</text>
</comment>
<dbReference type="AlphaFoldDB" id="A0A7X6IBR8"/>
<gene>
    <name evidence="3" type="ORF">MNODULE_13620</name>
</gene>
<reference evidence="3 4" key="1">
    <citation type="journal article" date="2020" name="Nature">
        <title>Bacterial chemolithoautotrophy via manganese oxidation.</title>
        <authorList>
            <person name="Yu H."/>
            <person name="Leadbetter J.R."/>
        </authorList>
    </citation>
    <scope>NUCLEOTIDE SEQUENCE [LARGE SCALE GENOMIC DNA]</scope>
    <source>
        <strain evidence="3 4">Mn-1</strain>
    </source>
</reference>
<organism evidence="3 4">
    <name type="scientific">Candidatus Manganitrophus noduliformans</name>
    <dbReference type="NCBI Taxonomy" id="2606439"/>
    <lineage>
        <taxon>Bacteria</taxon>
        <taxon>Pseudomonadati</taxon>
        <taxon>Nitrospirota</taxon>
        <taxon>Nitrospiria</taxon>
        <taxon>Candidatus Troglogloeales</taxon>
        <taxon>Candidatus Manganitrophaceae</taxon>
        <taxon>Candidatus Manganitrophus</taxon>
    </lineage>
</organism>
<feature type="coiled-coil region" evidence="1">
    <location>
        <begin position="18"/>
        <end position="45"/>
    </location>
</feature>
<protein>
    <recommendedName>
        <fullName evidence="2">Transcription factor zinc-finger domain-containing protein</fullName>
    </recommendedName>
</protein>
<accession>A0A7X6IBR8</accession>
<dbReference type="RefSeq" id="WP_168060723.1">
    <property type="nucleotide sequence ID" value="NZ_VTOW01000002.1"/>
</dbReference>
<name>A0A7X6IBR8_9BACT</name>
<keyword evidence="4" id="KW-1185">Reference proteome</keyword>
<proteinExistence type="predicted"/>
<evidence type="ECO:0000313" key="4">
    <source>
        <dbReference type="Proteomes" id="UP000534783"/>
    </source>
</evidence>
<dbReference type="Pfam" id="PF13453">
    <property type="entry name" value="Zn_ribbon_TFIIB"/>
    <property type="match status" value="1"/>
</dbReference>
<evidence type="ECO:0000313" key="3">
    <source>
        <dbReference type="EMBL" id="NKE71781.1"/>
    </source>
</evidence>